<organism evidence="1 2">
    <name type="scientific">Leptospira stimsonii</name>
    <dbReference type="NCBI Taxonomy" id="2202203"/>
    <lineage>
        <taxon>Bacteria</taxon>
        <taxon>Pseudomonadati</taxon>
        <taxon>Spirochaetota</taxon>
        <taxon>Spirochaetia</taxon>
        <taxon>Leptospirales</taxon>
        <taxon>Leptospiraceae</taxon>
        <taxon>Leptospira</taxon>
    </lineage>
</organism>
<gene>
    <name evidence="1" type="ORF">DLM75_20340</name>
</gene>
<dbReference type="OrthoDB" id="347470at2"/>
<dbReference type="EMBL" id="QHCT01000008">
    <property type="protein sequence ID" value="RHX85549.1"/>
    <property type="molecule type" value="Genomic_DNA"/>
</dbReference>
<dbReference type="AlphaFoldDB" id="A0A396YQP9"/>
<evidence type="ECO:0000313" key="1">
    <source>
        <dbReference type="EMBL" id="RHX85549.1"/>
    </source>
</evidence>
<name>A0A396YQP9_9LEPT</name>
<dbReference type="RefSeq" id="WP_118970342.1">
    <property type="nucleotide sequence ID" value="NZ_QHCT01000008.1"/>
</dbReference>
<accession>A0A396YQP9</accession>
<sequence>MSEQESINEENSTLDSKDIKRKLYKPELIEACKKIANLRKPISDIARIVKPLGIPYYTVYQVFIGQSNHPAVLGILTKLGIAHNRKPIRERSIGKNKDE</sequence>
<dbReference type="Proteomes" id="UP000265798">
    <property type="component" value="Unassembled WGS sequence"/>
</dbReference>
<comment type="caution">
    <text evidence="1">The sequence shown here is derived from an EMBL/GenBank/DDBJ whole genome shotgun (WGS) entry which is preliminary data.</text>
</comment>
<proteinExistence type="predicted"/>
<protein>
    <submittedName>
        <fullName evidence="1">Uncharacterized protein</fullName>
    </submittedName>
</protein>
<evidence type="ECO:0000313" key="2">
    <source>
        <dbReference type="Proteomes" id="UP000265798"/>
    </source>
</evidence>
<reference evidence="2" key="1">
    <citation type="submission" date="2018-05" db="EMBL/GenBank/DDBJ databases">
        <title>Leptospira yasudae sp. nov. and Leptospira stimsonii sp. nov., two pathogenic species of the genus Leptospira isolated from environmental sources.</title>
        <authorList>
            <person name="Casanovas-Massana A."/>
            <person name="Hamond C."/>
            <person name="Santos L.A."/>
            <person name="Hacker K.P."/>
            <person name="Balassiano I."/>
            <person name="Medeiros M.A."/>
            <person name="Reis M.G."/>
            <person name="Ko A.I."/>
            <person name="Wunder E.A."/>
        </authorList>
    </citation>
    <scope>NUCLEOTIDE SEQUENCE [LARGE SCALE GENOMIC DNA]</scope>
    <source>
        <strain evidence="2">Yale</strain>
    </source>
</reference>